<name>A0A484G2X0_COLOR</name>
<evidence type="ECO:0000313" key="3">
    <source>
        <dbReference type="Proteomes" id="UP000014480"/>
    </source>
</evidence>
<feature type="transmembrane region" description="Helical" evidence="1">
    <location>
        <begin position="68"/>
        <end position="93"/>
    </location>
</feature>
<organism evidence="2 3">
    <name type="scientific">Colletotrichum orbiculare (strain 104-T / ATCC 96160 / CBS 514.97 / LARS 414 / MAFF 240422)</name>
    <name type="common">Cucumber anthracnose fungus</name>
    <name type="synonym">Colletotrichum lagenarium</name>
    <dbReference type="NCBI Taxonomy" id="1213857"/>
    <lineage>
        <taxon>Eukaryota</taxon>
        <taxon>Fungi</taxon>
        <taxon>Dikarya</taxon>
        <taxon>Ascomycota</taxon>
        <taxon>Pezizomycotina</taxon>
        <taxon>Sordariomycetes</taxon>
        <taxon>Hypocreomycetidae</taxon>
        <taxon>Glomerellales</taxon>
        <taxon>Glomerellaceae</taxon>
        <taxon>Colletotrichum</taxon>
        <taxon>Colletotrichum orbiculare species complex</taxon>
    </lineage>
</organism>
<keyword evidence="1" id="KW-0812">Transmembrane</keyword>
<accession>A0A484G2X0</accession>
<feature type="transmembrane region" description="Helical" evidence="1">
    <location>
        <begin position="7"/>
        <end position="30"/>
    </location>
</feature>
<evidence type="ECO:0000256" key="1">
    <source>
        <dbReference type="SAM" id="Phobius"/>
    </source>
</evidence>
<dbReference type="STRING" id="1213857.A0A484G2X0"/>
<keyword evidence="1" id="KW-1133">Transmembrane helix</keyword>
<protein>
    <submittedName>
        <fullName evidence="2">Uncharacterized protein</fullName>
    </submittedName>
</protein>
<sequence length="99" mass="11001">MPSQDRLHYLLGFVLADLILLVIVITLTVISSKNQGFVTIPSQNVSASKTLATTNHSVDFSIPFNLGILWTSIPTFLFTLFAAYWGWIAIAVCDRQPFI</sequence>
<dbReference type="EMBL" id="AMCV02000004">
    <property type="protein sequence ID" value="TDZ24541.1"/>
    <property type="molecule type" value="Genomic_DNA"/>
</dbReference>
<reference evidence="3" key="2">
    <citation type="journal article" date="2019" name="Mol. Plant Microbe Interact.">
        <title>Genome sequence resources for four phytopathogenic fungi from the Colletotrichum orbiculare species complex.</title>
        <authorList>
            <person name="Gan P."/>
            <person name="Tsushima A."/>
            <person name="Narusaka M."/>
            <person name="Narusaka Y."/>
            <person name="Takano Y."/>
            <person name="Kubo Y."/>
            <person name="Shirasu K."/>
        </authorList>
    </citation>
    <scope>GENOME REANNOTATION</scope>
    <source>
        <strain evidence="3">104-T / ATCC 96160 / CBS 514.97 / LARS 414 / MAFF 240422</strain>
    </source>
</reference>
<evidence type="ECO:0000313" key="2">
    <source>
        <dbReference type="EMBL" id="TDZ24541.1"/>
    </source>
</evidence>
<dbReference type="AlphaFoldDB" id="A0A484G2X0"/>
<keyword evidence="1" id="KW-0472">Membrane</keyword>
<keyword evidence="3" id="KW-1185">Reference proteome</keyword>
<dbReference type="Proteomes" id="UP000014480">
    <property type="component" value="Unassembled WGS sequence"/>
</dbReference>
<gene>
    <name evidence="2" type="ORF">Cob_v002401</name>
</gene>
<proteinExistence type="predicted"/>
<dbReference type="OrthoDB" id="3522351at2759"/>
<comment type="caution">
    <text evidence="2">The sequence shown here is derived from an EMBL/GenBank/DDBJ whole genome shotgun (WGS) entry which is preliminary data.</text>
</comment>
<reference evidence="3" key="1">
    <citation type="journal article" date="2013" name="New Phytol.">
        <title>Comparative genomic and transcriptomic analyses reveal the hemibiotrophic stage shift of Colletotrichum fungi.</title>
        <authorList>
            <person name="Gan P."/>
            <person name="Ikeda K."/>
            <person name="Irieda H."/>
            <person name="Narusaka M."/>
            <person name="O'Connell R.J."/>
            <person name="Narusaka Y."/>
            <person name="Takano Y."/>
            <person name="Kubo Y."/>
            <person name="Shirasu K."/>
        </authorList>
    </citation>
    <scope>NUCLEOTIDE SEQUENCE [LARGE SCALE GENOMIC DNA]</scope>
    <source>
        <strain evidence="3">104-T / ATCC 96160 / CBS 514.97 / LARS 414 / MAFF 240422</strain>
    </source>
</reference>